<dbReference type="VEuPathDB" id="MicrosporidiaDB:EDEG_02624"/>
<dbReference type="Proteomes" id="UP000003163">
    <property type="component" value="Unassembled WGS sequence"/>
</dbReference>
<dbReference type="OMA" id="CNALHIT"/>
<sequence length="402" mass="48507">MEKNLRNMLLKLYMSRSSIDDETLKLIENADIIYKLMAYHLFPNSNLEIGFFSQIDPRIASFIIERILRININSTRVTHEVVEKKKILEYLILIENKYFDIYDSCPDFFTEIFEKLSDSEKNDILLYKSRGMSKIILNMLLCVDKIDSRSAFTDLWHILKNSPQSFFMNYNNLIQLRKKILNDKHLHVNIIYKQLLDIYPEMLQPNFKIHRNRLLFFQNPSLIPLKSKWIHTYCDAIVYKHRNNLKNTDFEKSIKKILNENMNLLIMSIIIHNYLQVKTATKKFCKQILSPFIKKSPQLIRILMARRFDILHIENILKYTEEFVNSFGIALEYLIRYPRNIFYEKFMLIYIHKYQKNSYIKELYKKRDIFSDNFNREMEKFYDTISGEKQKAQHEIIIKHDV</sequence>
<dbReference type="InParanoid" id="J9DK42"/>
<comment type="caution">
    <text evidence="1">The sequence shown here is derived from an EMBL/GenBank/DDBJ whole genome shotgun (WGS) entry which is preliminary data.</text>
</comment>
<protein>
    <submittedName>
        <fullName evidence="1">Uncharacterized protein</fullName>
    </submittedName>
</protein>
<evidence type="ECO:0000313" key="2">
    <source>
        <dbReference type="Proteomes" id="UP000003163"/>
    </source>
</evidence>
<proteinExistence type="predicted"/>
<reference evidence="2" key="2">
    <citation type="submission" date="2015-07" db="EMBL/GenBank/DDBJ databases">
        <title>Contrasting host-pathogen interactions and genome evolution in two generalist and specialist microsporidian pathogens of mosquitoes.</title>
        <authorList>
            <consortium name="The Broad Institute Genomics Platform"/>
            <consortium name="The Broad Institute Genome Sequencing Center for Infectious Disease"/>
            <person name="Cuomo C.A."/>
            <person name="Sanscrainte N.D."/>
            <person name="Goldberg J.M."/>
            <person name="Heiman D."/>
            <person name="Young S."/>
            <person name="Zeng Q."/>
            <person name="Becnel J.J."/>
            <person name="Birren B.W."/>
        </authorList>
    </citation>
    <scope>NUCLEOTIDE SEQUENCE [LARGE SCALE GENOMIC DNA]</scope>
    <source>
        <strain evidence="2">USNM 41457</strain>
    </source>
</reference>
<accession>J9DK42</accession>
<organism evidence="1 2">
    <name type="scientific">Edhazardia aedis (strain USNM 41457)</name>
    <name type="common">Microsporidian parasite</name>
    <dbReference type="NCBI Taxonomy" id="1003232"/>
    <lineage>
        <taxon>Eukaryota</taxon>
        <taxon>Fungi</taxon>
        <taxon>Fungi incertae sedis</taxon>
        <taxon>Microsporidia</taxon>
        <taxon>Edhazardia</taxon>
    </lineage>
</organism>
<name>J9DK42_EDHAE</name>
<evidence type="ECO:0000313" key="1">
    <source>
        <dbReference type="EMBL" id="EJW02980.1"/>
    </source>
</evidence>
<dbReference type="HOGENOM" id="CLU_685163_0_0_1"/>
<gene>
    <name evidence="1" type="ORF">EDEG_02624</name>
</gene>
<dbReference type="AlphaFoldDB" id="J9DK42"/>
<keyword evidence="2" id="KW-1185">Reference proteome</keyword>
<dbReference type="EMBL" id="AFBI03000049">
    <property type="protein sequence ID" value="EJW02980.1"/>
    <property type="molecule type" value="Genomic_DNA"/>
</dbReference>
<reference evidence="1 2" key="1">
    <citation type="submission" date="2011-08" db="EMBL/GenBank/DDBJ databases">
        <authorList>
            <person name="Liu Z.J."/>
            <person name="Shi F.L."/>
            <person name="Lu J.Q."/>
            <person name="Li M."/>
            <person name="Wang Z.L."/>
        </authorList>
    </citation>
    <scope>NUCLEOTIDE SEQUENCE [LARGE SCALE GENOMIC DNA]</scope>
    <source>
        <strain evidence="1 2">USNM 41457</strain>
    </source>
</reference>